<keyword evidence="2 6" id="KW-0238">DNA-binding</keyword>
<dbReference type="GO" id="GO:0000981">
    <property type="term" value="F:DNA-binding transcription factor activity, RNA polymerase II-specific"/>
    <property type="evidence" value="ECO:0007669"/>
    <property type="project" value="InterPro"/>
</dbReference>
<dbReference type="PANTHER" id="PTHR11636:SF76">
    <property type="entry name" value="PROTEIN NUBBIN"/>
    <property type="match status" value="1"/>
</dbReference>
<evidence type="ECO:0000259" key="10">
    <source>
        <dbReference type="PROSITE" id="PS50071"/>
    </source>
</evidence>
<keyword evidence="3 6" id="KW-0371">Homeobox</keyword>
<dbReference type="GO" id="GO:0005634">
    <property type="term" value="C:nucleus"/>
    <property type="evidence" value="ECO:0007669"/>
    <property type="project" value="UniProtKB-SubCell"/>
</dbReference>
<comment type="subcellular location">
    <subcellularLocation>
        <location evidence="1 6 7">Nucleus</location>
    </subcellularLocation>
</comment>
<dbReference type="InterPro" id="IPR013847">
    <property type="entry name" value="POU"/>
</dbReference>
<dbReference type="PROSITE" id="PS00465">
    <property type="entry name" value="POU_2"/>
    <property type="match status" value="1"/>
</dbReference>
<dbReference type="Gene3D" id="1.10.260.40">
    <property type="entry name" value="lambda repressor-like DNA-binding domains"/>
    <property type="match status" value="1"/>
</dbReference>
<dbReference type="CDD" id="cd00086">
    <property type="entry name" value="homeodomain"/>
    <property type="match status" value="1"/>
</dbReference>
<dbReference type="SMART" id="SM00352">
    <property type="entry name" value="POU"/>
    <property type="match status" value="1"/>
</dbReference>
<feature type="DNA-binding region" description="Homeobox" evidence="6">
    <location>
        <begin position="470"/>
        <end position="529"/>
    </location>
</feature>
<reference evidence="13 14" key="2">
    <citation type="submission" date="2025-04" db="UniProtKB">
        <authorList>
            <consortium name="RefSeq"/>
        </authorList>
    </citation>
    <scope>IDENTIFICATION</scope>
    <source>
        <strain evidence="13 14">S238N-H82</strain>
        <tissue evidence="13 14">Testes</tissue>
    </source>
</reference>
<proteinExistence type="inferred from homology"/>
<evidence type="ECO:0000259" key="11">
    <source>
        <dbReference type="PROSITE" id="PS51179"/>
    </source>
</evidence>
<feature type="region of interest" description="Disordered" evidence="9">
    <location>
        <begin position="65"/>
        <end position="84"/>
    </location>
</feature>
<feature type="region of interest" description="Disordered" evidence="9">
    <location>
        <begin position="120"/>
        <end position="144"/>
    </location>
</feature>
<dbReference type="GeneID" id="118413898"/>
<feature type="compositionally biased region" description="Low complexity" evidence="9">
    <location>
        <begin position="125"/>
        <end position="144"/>
    </location>
</feature>
<dbReference type="InterPro" id="IPR009057">
    <property type="entry name" value="Homeodomain-like_sf"/>
</dbReference>
<dbReference type="PROSITE" id="PS00035">
    <property type="entry name" value="POU_1"/>
    <property type="match status" value="1"/>
</dbReference>
<evidence type="ECO:0000256" key="1">
    <source>
        <dbReference type="ARBA" id="ARBA00004123"/>
    </source>
</evidence>
<evidence type="ECO:0000256" key="5">
    <source>
        <dbReference type="ARBA" id="ARBA00023242"/>
    </source>
</evidence>
<feature type="compositionally biased region" description="Polar residues" evidence="9">
    <location>
        <begin position="48"/>
        <end position="59"/>
    </location>
</feature>
<dbReference type="FunFam" id="1.10.260.40:FF:000001">
    <property type="entry name" value="POU domain protein"/>
    <property type="match status" value="1"/>
</dbReference>
<dbReference type="Pfam" id="PF00157">
    <property type="entry name" value="Pou"/>
    <property type="match status" value="1"/>
</dbReference>
<evidence type="ECO:0000256" key="9">
    <source>
        <dbReference type="SAM" id="MobiDB-lite"/>
    </source>
</evidence>
<dbReference type="GO" id="GO:0003677">
    <property type="term" value="F:DNA binding"/>
    <property type="evidence" value="ECO:0007669"/>
    <property type="project" value="UniProtKB-UniRule"/>
</dbReference>
<organism evidence="12 13">
    <name type="scientific">Branchiostoma floridae</name>
    <name type="common">Florida lancelet</name>
    <name type="synonym">Amphioxus</name>
    <dbReference type="NCBI Taxonomy" id="7739"/>
    <lineage>
        <taxon>Eukaryota</taxon>
        <taxon>Metazoa</taxon>
        <taxon>Chordata</taxon>
        <taxon>Cephalochordata</taxon>
        <taxon>Leptocardii</taxon>
        <taxon>Amphioxiformes</taxon>
        <taxon>Branchiostomatidae</taxon>
        <taxon>Branchiostoma</taxon>
    </lineage>
</organism>
<feature type="domain" description="Homeobox" evidence="10">
    <location>
        <begin position="468"/>
        <end position="528"/>
    </location>
</feature>
<evidence type="ECO:0000313" key="12">
    <source>
        <dbReference type="Proteomes" id="UP000001554"/>
    </source>
</evidence>
<evidence type="ECO:0000256" key="6">
    <source>
        <dbReference type="PROSITE-ProRule" id="PRU00108"/>
    </source>
</evidence>
<dbReference type="PROSITE" id="PS50071">
    <property type="entry name" value="HOMEOBOX_2"/>
    <property type="match status" value="1"/>
</dbReference>
<name>A0A9J7MNM8_BRAFL</name>
<dbReference type="FunFam" id="1.10.10.60:FF:000005">
    <property type="entry name" value="POU domain protein"/>
    <property type="match status" value="1"/>
</dbReference>
<dbReference type="RefSeq" id="XP_035673440.1">
    <property type="nucleotide sequence ID" value="XM_035817547.1"/>
</dbReference>
<evidence type="ECO:0000256" key="2">
    <source>
        <dbReference type="ARBA" id="ARBA00023125"/>
    </source>
</evidence>
<keyword evidence="12" id="KW-1185">Reference proteome</keyword>
<dbReference type="InterPro" id="IPR017970">
    <property type="entry name" value="Homeobox_CS"/>
</dbReference>
<dbReference type="Gene3D" id="1.10.10.60">
    <property type="entry name" value="Homeodomain-like"/>
    <property type="match status" value="1"/>
</dbReference>
<feature type="compositionally biased region" description="Low complexity" evidence="9">
    <location>
        <begin position="66"/>
        <end position="84"/>
    </location>
</feature>
<dbReference type="InterPro" id="IPR000327">
    <property type="entry name" value="POU_dom"/>
</dbReference>
<dbReference type="InterPro" id="IPR050255">
    <property type="entry name" value="POU_domain_TF"/>
</dbReference>
<feature type="region of interest" description="Disordered" evidence="9">
    <location>
        <begin position="1"/>
        <end position="59"/>
    </location>
</feature>
<dbReference type="PROSITE" id="PS51179">
    <property type="entry name" value="POU_3"/>
    <property type="match status" value="1"/>
</dbReference>
<keyword evidence="5 6" id="KW-0539">Nucleus</keyword>
<dbReference type="SUPFAM" id="SSF46689">
    <property type="entry name" value="Homeodomain-like"/>
    <property type="match status" value="1"/>
</dbReference>
<evidence type="ECO:0000256" key="7">
    <source>
        <dbReference type="RuleBase" id="RU000682"/>
    </source>
</evidence>
<accession>A0A9J7MNM8</accession>
<evidence type="ECO:0000313" key="13">
    <source>
        <dbReference type="RefSeq" id="XP_035673429.1"/>
    </source>
</evidence>
<reference evidence="12" key="1">
    <citation type="journal article" date="2020" name="Nat. Ecol. Evol.">
        <title>Deeply conserved synteny resolves early events in vertebrate evolution.</title>
        <authorList>
            <person name="Simakov O."/>
            <person name="Marletaz F."/>
            <person name="Yue J.X."/>
            <person name="O'Connell B."/>
            <person name="Jenkins J."/>
            <person name="Brandt A."/>
            <person name="Calef R."/>
            <person name="Tung C.H."/>
            <person name="Huang T.K."/>
            <person name="Schmutz J."/>
            <person name="Satoh N."/>
            <person name="Yu J.K."/>
            <person name="Putnam N.H."/>
            <person name="Green R.E."/>
            <person name="Rokhsar D.S."/>
        </authorList>
    </citation>
    <scope>NUCLEOTIDE SEQUENCE [LARGE SCALE GENOMIC DNA]</scope>
    <source>
        <strain evidence="12">S238N-H82</strain>
    </source>
</reference>
<dbReference type="Pfam" id="PF00046">
    <property type="entry name" value="Homeodomain"/>
    <property type="match status" value="1"/>
</dbReference>
<sequence>MVISAKSGHSSPSLENAGLSDPLMKMAGGDSSDVQKMRDGADSEDDGTTANGSVNGIDFVSQTSGLSQQLQDQHALHQSSQQQPQPQVLYINPHVHAAQLQQEASQAAAQQTSLNLEVKGEDLEQSQQQQETQAQHQQQQHQQQQVQNVSQLHLTQHQQQQLLNQAQLVLQQQVQQGTLLAAIQPQVSQQQPQQQQTVQPQQFLTVQNPQIAVTPQTTTSAIQLTAADLSQLQQLQQQNLNLQQYVLFQPGQLGNGQFFLAQPQMPGIQQVQQIAPQVTQTQAQPTTQQTTTAAAQPTIVQTQQGAAILQAPQQQIPQQNILQVAATQGSVSTIGQQVLTLSQAQLPVTTHTQPQIQTIQIQKSAVTSSGPSGDEPSQLEELEQFAKMFKQRRIKLGFTQGDVGLAMGKLYGNDFSQTTISRFEALNLSFKNMCKLKPLLEKWLQDADSSMANPGALGSPHGSIEVLGRRRKKRTSIETNVRVALEKAFIQNPKPTSEEIGIIAEQLGMEKEVVRVWFCNRRQKEKRINPQSSLNQADTIVTSPISTNSTVGTTIGSTIASTIGSPIGSTLGSLSPQIGSTIGAVQVGSTIGSPIGSTIGSQVVSSVGSPIGSAIGSHVVSSMGSPIGSSISPHVVSTIGSHVGSSIGSHAVSTIGSPLGSTIGSHVVSAIAGSQAVSTIDSAVGSQTVSTIGAPVGTTISPASAASTVGSTVSTLGSAISTLGSQVVGIPHTTFTVTQIQQSPPKTQPQTLAQTQ</sequence>
<dbReference type="PANTHER" id="PTHR11636">
    <property type="entry name" value="POU DOMAIN"/>
    <property type="match status" value="1"/>
</dbReference>
<gene>
    <name evidence="13 14" type="primary">LOC118413898</name>
</gene>
<keyword evidence="4 8" id="KW-0804">Transcription</keyword>
<dbReference type="PROSITE" id="PS00027">
    <property type="entry name" value="HOMEOBOX_1"/>
    <property type="match status" value="1"/>
</dbReference>
<dbReference type="InterPro" id="IPR010982">
    <property type="entry name" value="Lambda_DNA-bd_dom_sf"/>
</dbReference>
<evidence type="ECO:0000256" key="4">
    <source>
        <dbReference type="ARBA" id="ARBA00023163"/>
    </source>
</evidence>
<dbReference type="Proteomes" id="UP000001554">
    <property type="component" value="Chromosome 1"/>
</dbReference>
<evidence type="ECO:0000256" key="8">
    <source>
        <dbReference type="RuleBase" id="RU361194"/>
    </source>
</evidence>
<dbReference type="InterPro" id="IPR001356">
    <property type="entry name" value="HD"/>
</dbReference>
<dbReference type="AlphaFoldDB" id="A0A9J7MNM8"/>
<feature type="domain" description="POU-specific" evidence="11">
    <location>
        <begin position="374"/>
        <end position="448"/>
    </location>
</feature>
<dbReference type="SMART" id="SM00389">
    <property type="entry name" value="HOX"/>
    <property type="match status" value="1"/>
</dbReference>
<protein>
    <recommendedName>
        <fullName evidence="8">POU domain protein</fullName>
    </recommendedName>
</protein>
<evidence type="ECO:0000256" key="3">
    <source>
        <dbReference type="ARBA" id="ARBA00023155"/>
    </source>
</evidence>
<evidence type="ECO:0000313" key="14">
    <source>
        <dbReference type="RefSeq" id="XP_035673440.1"/>
    </source>
</evidence>
<dbReference type="RefSeq" id="XP_035673429.1">
    <property type="nucleotide sequence ID" value="XM_035817536.1"/>
</dbReference>
<dbReference type="SUPFAM" id="SSF47413">
    <property type="entry name" value="lambda repressor-like DNA-binding domains"/>
    <property type="match status" value="1"/>
</dbReference>
<dbReference type="PRINTS" id="PR00028">
    <property type="entry name" value="POUDOMAIN"/>
</dbReference>
<comment type="similarity">
    <text evidence="8">Belongs to the POU transcription factor family.</text>
</comment>